<accession>N4VE39</accession>
<proteinExistence type="predicted"/>
<dbReference type="AlphaFoldDB" id="N4VE39"/>
<dbReference type="GO" id="GO:0003677">
    <property type="term" value="F:DNA binding"/>
    <property type="evidence" value="ECO:0007669"/>
    <property type="project" value="InterPro"/>
</dbReference>
<dbReference type="InterPro" id="IPR004343">
    <property type="entry name" value="Plus-3_dom"/>
</dbReference>
<feature type="region of interest" description="Disordered" evidence="5">
    <location>
        <begin position="1"/>
        <end position="120"/>
    </location>
</feature>
<dbReference type="SMART" id="SM00719">
    <property type="entry name" value="Plus3"/>
    <property type="match status" value="1"/>
</dbReference>
<sequence length="607" mass="67692">MADIESELLALAGGGESSDEEEVMSESEGRAPSASPPKAAAKKSVAKKMKKHTGGEDSEEEGEASSAPGSPNSIGSAAMDESDSENEQHASRPAHDDDEEDKYPIDGMFRSRAEQEQVMAMREVERESLLAERQAEIERHRQNRMLRQLVSKQENEEKKQKLKKRSADAADLDDGSHKTSRPRTDGKTSAIDTLRRARAEKNDRARRREEDRQKGVRSPRDDDDDHYGGRDESDVDEYDRDRRRRKSRSPEEEIVSRELPPVELGDFQCIRVGKSRLAEYCFNPGFETAIAGCYVRVSIGMINDVPDYRMARIKSVTVGKPYAMVGPGGSFVTDQHVLAAVGKAEKTFPFIFLSDGQFTEREYNRYQTTLSVEGIDLPKKQALLDKKAEVANFCDHHLTTYEIDDRIQRKAALRKKFDPKFRERLAQEIEKARFMGNDKKAEELQEQLDELKTHVLGYKTSLGDSSAKANPQQDRLADINRKRRLENAEAVRKAQLKEKAESRRQDQATGRGEEVGNDLSRRVKTNAKSVHDGDAAQRASANSSAAGTPAAGTPKVGAESSTTVLPNLAKLQAKQQKKGIPTIHKPVMDDEVIASLDLGIDLDIDID</sequence>
<dbReference type="GO" id="GO:0016593">
    <property type="term" value="C:Cdc73/Paf1 complex"/>
    <property type="evidence" value="ECO:0007669"/>
    <property type="project" value="TreeGrafter"/>
</dbReference>
<evidence type="ECO:0000256" key="4">
    <source>
        <dbReference type="ARBA" id="ARBA00023242"/>
    </source>
</evidence>
<keyword evidence="2" id="KW-0805">Transcription regulation</keyword>
<dbReference type="PANTHER" id="PTHR13115:SF8">
    <property type="entry name" value="RNA POLYMERASE-ASSOCIATED PROTEIN RTF1 HOMOLOG"/>
    <property type="match status" value="1"/>
</dbReference>
<dbReference type="PROSITE" id="PS51360">
    <property type="entry name" value="PLUS3"/>
    <property type="match status" value="1"/>
</dbReference>
<reference evidence="7" key="2">
    <citation type="journal article" date="2019" name="Mol. Plant Microbe Interact.">
        <title>Genome sequence resources for four phytopathogenic fungi from the Colletotrichum orbiculare species complex.</title>
        <authorList>
            <person name="Gan P."/>
            <person name="Tsushima A."/>
            <person name="Narusaka M."/>
            <person name="Narusaka Y."/>
            <person name="Takano Y."/>
            <person name="Kubo Y."/>
            <person name="Shirasu K."/>
        </authorList>
    </citation>
    <scope>GENOME REANNOTATION</scope>
    <source>
        <strain evidence="7">104-T / ATCC 96160 / CBS 514.97 / LARS 414 / MAFF 240422</strain>
    </source>
</reference>
<dbReference type="SUPFAM" id="SSF159042">
    <property type="entry name" value="Plus3-like"/>
    <property type="match status" value="1"/>
</dbReference>
<comment type="subcellular location">
    <subcellularLocation>
        <location evidence="1">Nucleus</location>
    </subcellularLocation>
</comment>
<dbReference type="EMBL" id="AMCV02000001">
    <property type="protein sequence ID" value="TDZ26299.1"/>
    <property type="molecule type" value="Genomic_DNA"/>
</dbReference>
<evidence type="ECO:0000313" key="6">
    <source>
        <dbReference type="EMBL" id="TDZ26299.1"/>
    </source>
</evidence>
<dbReference type="Proteomes" id="UP000014480">
    <property type="component" value="Unassembled WGS sequence"/>
</dbReference>
<keyword evidence="4" id="KW-0539">Nucleus</keyword>
<reference evidence="7" key="1">
    <citation type="journal article" date="2013" name="New Phytol.">
        <title>Comparative genomic and transcriptomic analyses reveal the hemibiotrophic stage shift of Colletotrichum fungi.</title>
        <authorList>
            <person name="Gan P."/>
            <person name="Ikeda K."/>
            <person name="Irieda H."/>
            <person name="Narusaka M."/>
            <person name="O'Connell R.J."/>
            <person name="Narusaka Y."/>
            <person name="Takano Y."/>
            <person name="Kubo Y."/>
            <person name="Shirasu K."/>
        </authorList>
    </citation>
    <scope>NUCLEOTIDE SEQUENCE [LARGE SCALE GENOMIC DNA]</scope>
    <source>
        <strain evidence="7">104-T / ATCC 96160 / CBS 514.97 / LARS 414 / MAFF 240422</strain>
    </source>
</reference>
<feature type="region of interest" description="Disordered" evidence="5">
    <location>
        <begin position="461"/>
        <end position="561"/>
    </location>
</feature>
<name>N4VE39_COLOR</name>
<dbReference type="OrthoDB" id="166375at2759"/>
<keyword evidence="7" id="KW-1185">Reference proteome</keyword>
<organism evidence="6 7">
    <name type="scientific">Colletotrichum orbiculare (strain 104-T / ATCC 96160 / CBS 514.97 / LARS 414 / MAFF 240422)</name>
    <name type="common">Cucumber anthracnose fungus</name>
    <name type="synonym">Colletotrichum lagenarium</name>
    <dbReference type="NCBI Taxonomy" id="1213857"/>
    <lineage>
        <taxon>Eukaryota</taxon>
        <taxon>Fungi</taxon>
        <taxon>Dikarya</taxon>
        <taxon>Ascomycota</taxon>
        <taxon>Pezizomycotina</taxon>
        <taxon>Sordariomycetes</taxon>
        <taxon>Hypocreomycetidae</taxon>
        <taxon>Glomerellales</taxon>
        <taxon>Glomerellaceae</taxon>
        <taxon>Colletotrichum</taxon>
        <taxon>Colletotrichum orbiculare species complex</taxon>
    </lineage>
</organism>
<evidence type="ECO:0000256" key="2">
    <source>
        <dbReference type="ARBA" id="ARBA00023015"/>
    </source>
</evidence>
<keyword evidence="3" id="KW-0804">Transcription</keyword>
<feature type="compositionally biased region" description="Polar residues" evidence="5">
    <location>
        <begin position="462"/>
        <end position="473"/>
    </location>
</feature>
<dbReference type="GO" id="GO:1990269">
    <property type="term" value="F:RNA polymerase II C-terminal domain phosphoserine binding"/>
    <property type="evidence" value="ECO:0007669"/>
    <property type="project" value="TreeGrafter"/>
</dbReference>
<feature type="compositionally biased region" description="Basic and acidic residues" evidence="5">
    <location>
        <begin position="193"/>
        <end position="232"/>
    </location>
</feature>
<feature type="compositionally biased region" description="Basic and acidic residues" evidence="5">
    <location>
        <begin position="86"/>
        <end position="95"/>
    </location>
</feature>
<feature type="compositionally biased region" description="Basic residues" evidence="5">
    <location>
        <begin position="40"/>
        <end position="52"/>
    </location>
</feature>
<dbReference type="Pfam" id="PF03126">
    <property type="entry name" value="Plus-3"/>
    <property type="match status" value="1"/>
</dbReference>
<evidence type="ECO:0000256" key="3">
    <source>
        <dbReference type="ARBA" id="ARBA00023163"/>
    </source>
</evidence>
<dbReference type="PANTHER" id="PTHR13115">
    <property type="entry name" value="RNA POLYMERASE-ASSOCIATED PROTEIN RTF1 HOMOLOG"/>
    <property type="match status" value="1"/>
</dbReference>
<evidence type="ECO:0000313" key="7">
    <source>
        <dbReference type="Proteomes" id="UP000014480"/>
    </source>
</evidence>
<feature type="compositionally biased region" description="Basic and acidic residues" evidence="5">
    <location>
        <begin position="174"/>
        <end position="186"/>
    </location>
</feature>
<dbReference type="InterPro" id="IPR036128">
    <property type="entry name" value="Plus3-like_sf"/>
</dbReference>
<feature type="compositionally biased region" description="Low complexity" evidence="5">
    <location>
        <begin position="536"/>
        <end position="546"/>
    </location>
</feature>
<dbReference type="STRING" id="1213857.N4VE39"/>
<dbReference type="Gene3D" id="3.90.70.200">
    <property type="entry name" value="Plus-3 domain"/>
    <property type="match status" value="1"/>
</dbReference>
<feature type="region of interest" description="Disordered" evidence="5">
    <location>
        <begin position="142"/>
        <end position="257"/>
    </location>
</feature>
<dbReference type="eggNOG" id="KOG2402">
    <property type="taxonomic scope" value="Eukaryota"/>
</dbReference>
<comment type="caution">
    <text evidence="6">The sequence shown here is derived from an EMBL/GenBank/DDBJ whole genome shotgun (WGS) entry which is preliminary data.</text>
</comment>
<gene>
    <name evidence="6" type="primary">RTF1</name>
    <name evidence="6" type="ORF">Cob_v000395</name>
</gene>
<dbReference type="HOGENOM" id="CLU_019525_0_0_1"/>
<protein>
    <submittedName>
        <fullName evidence="6">RNA polymerase-associated protein RTF1</fullName>
    </submittedName>
</protein>
<feature type="compositionally biased region" description="Basic and acidic residues" evidence="5">
    <location>
        <begin position="475"/>
        <end position="514"/>
    </location>
</feature>
<evidence type="ECO:0000256" key="5">
    <source>
        <dbReference type="SAM" id="MobiDB-lite"/>
    </source>
</evidence>
<evidence type="ECO:0000256" key="1">
    <source>
        <dbReference type="ARBA" id="ARBA00004123"/>
    </source>
</evidence>